<dbReference type="PANTHER" id="PTHR22550">
    <property type="entry name" value="SPORE GERMINATION PROTEIN"/>
    <property type="match status" value="1"/>
</dbReference>
<keyword evidence="9" id="KW-1185">Reference proteome</keyword>
<evidence type="ECO:0000256" key="4">
    <source>
        <dbReference type="ARBA" id="ARBA00022989"/>
    </source>
</evidence>
<dbReference type="OrthoDB" id="9772630at2"/>
<dbReference type="GO" id="GO:0005886">
    <property type="term" value="C:plasma membrane"/>
    <property type="evidence" value="ECO:0007669"/>
    <property type="project" value="UniProtKB-SubCell"/>
</dbReference>
<gene>
    <name evidence="8" type="ORF">SAMN05877753_102130</name>
</gene>
<dbReference type="AlphaFoldDB" id="A0A285CLM5"/>
<keyword evidence="4 7" id="KW-1133">Transmembrane helix</keyword>
<dbReference type="PANTHER" id="PTHR22550:SF9">
    <property type="entry name" value="STAGE V SPORULATION PROTEIN AF"/>
    <property type="match status" value="1"/>
</dbReference>
<evidence type="ECO:0000313" key="9">
    <source>
        <dbReference type="Proteomes" id="UP000219546"/>
    </source>
</evidence>
<sequence>MTESKTDQKYPVSNDLKENVKTMNDLLQVDKSFDVIRLDLNYANKDMALYLVDGFAKDDILHLLMKYLSKLEESQLDGDTLQLLLKRFIPYIEIDTIDDLEKAADTVLAGPSILLVDGVQEAIQIDARTYPARMPQEPDLERVVRGSRDGFVETLVFNTALTRRRIRDKSLRMEYLQIGRRSKTDIAICYIEEIVDPKLVEMVRESIKKIDTDGLPMAEKTVEEYISGRHWNPNPVVRYTERPDTVAVHLYEGHVCIIVDGSPSVLISPTTFWHHLQHIEEYRNKPIVGAYMRLVRFIAVWGSLFLLPLYYLFSIHPELLPDALEFIGPKDTGNMPLLMQFIIIEVGLDILRMAAIHTPNALGTALGLVAALMIGQVAVEVGLFINEVILYLSIAAIGTFTTPSYELSLANRLVRIFILISTALFGVYGFVLSTTIWILWLTSVRSFNVPYMWPFIPFNYKAFRDVLIRSPLPLKNRRPRFLHPRDPDR</sequence>
<evidence type="ECO:0000256" key="7">
    <source>
        <dbReference type="SAM" id="Phobius"/>
    </source>
</evidence>
<comment type="subcellular location">
    <subcellularLocation>
        <location evidence="6">Cell membrane</location>
    </subcellularLocation>
    <subcellularLocation>
        <location evidence="1">Membrane</location>
        <topology evidence="1">Multi-pass membrane protein</topology>
    </subcellularLocation>
</comment>
<dbReference type="EMBL" id="OAOP01000002">
    <property type="protein sequence ID" value="SNX67926.1"/>
    <property type="molecule type" value="Genomic_DNA"/>
</dbReference>
<protein>
    <submittedName>
        <fullName evidence="8">Stage V sporulation protein AF</fullName>
    </submittedName>
</protein>
<dbReference type="GO" id="GO:0009847">
    <property type="term" value="P:spore germination"/>
    <property type="evidence" value="ECO:0007669"/>
    <property type="project" value="UniProtKB-UniRule"/>
</dbReference>
<keyword evidence="5 6" id="KW-0472">Membrane</keyword>
<keyword evidence="3 7" id="KW-0812">Transmembrane</keyword>
<evidence type="ECO:0000256" key="2">
    <source>
        <dbReference type="ARBA" id="ARBA00005278"/>
    </source>
</evidence>
<dbReference type="InterPro" id="IPR050768">
    <property type="entry name" value="UPF0353/GerABKA_families"/>
</dbReference>
<dbReference type="RefSeq" id="WP_097157337.1">
    <property type="nucleotide sequence ID" value="NZ_JBEPMQ010000013.1"/>
</dbReference>
<reference evidence="8 9" key="1">
    <citation type="submission" date="2017-08" db="EMBL/GenBank/DDBJ databases">
        <authorList>
            <person name="de Groot N.N."/>
        </authorList>
    </citation>
    <scope>NUCLEOTIDE SEQUENCE [LARGE SCALE GENOMIC DNA]</scope>
    <source>
        <strain evidence="8 9">JC228</strain>
    </source>
</reference>
<feature type="transmembrane region" description="Helical" evidence="7">
    <location>
        <begin position="333"/>
        <end position="351"/>
    </location>
</feature>
<proteinExistence type="inferred from homology"/>
<feature type="transmembrane region" description="Helical" evidence="7">
    <location>
        <begin position="388"/>
        <end position="405"/>
    </location>
</feature>
<dbReference type="PIRSF" id="PIRSF005690">
    <property type="entry name" value="GerBA"/>
    <property type="match status" value="1"/>
</dbReference>
<accession>A0A285CLM5</accession>
<dbReference type="Pfam" id="PF03323">
    <property type="entry name" value="GerA"/>
    <property type="match status" value="1"/>
</dbReference>
<evidence type="ECO:0000256" key="5">
    <source>
        <dbReference type="ARBA" id="ARBA00023136"/>
    </source>
</evidence>
<evidence type="ECO:0000256" key="3">
    <source>
        <dbReference type="ARBA" id="ARBA00022692"/>
    </source>
</evidence>
<dbReference type="Proteomes" id="UP000219546">
    <property type="component" value="Unassembled WGS sequence"/>
</dbReference>
<organism evidence="8 9">
    <name type="scientific">Bacillus oleivorans</name>
    <dbReference type="NCBI Taxonomy" id="1448271"/>
    <lineage>
        <taxon>Bacteria</taxon>
        <taxon>Bacillati</taxon>
        <taxon>Bacillota</taxon>
        <taxon>Bacilli</taxon>
        <taxon>Bacillales</taxon>
        <taxon>Bacillaceae</taxon>
        <taxon>Bacillus</taxon>
    </lineage>
</organism>
<comment type="similarity">
    <text evidence="2 6">Belongs to the GerABKA family.</text>
</comment>
<dbReference type="InterPro" id="IPR004995">
    <property type="entry name" value="Spore_Ger"/>
</dbReference>
<evidence type="ECO:0000256" key="6">
    <source>
        <dbReference type="PIRNR" id="PIRNR005690"/>
    </source>
</evidence>
<feature type="transmembrane region" description="Helical" evidence="7">
    <location>
        <begin position="417"/>
        <end position="440"/>
    </location>
</feature>
<name>A0A285CLM5_9BACI</name>
<feature type="transmembrane region" description="Helical" evidence="7">
    <location>
        <begin position="294"/>
        <end position="313"/>
    </location>
</feature>
<evidence type="ECO:0000256" key="1">
    <source>
        <dbReference type="ARBA" id="ARBA00004141"/>
    </source>
</evidence>
<feature type="transmembrane region" description="Helical" evidence="7">
    <location>
        <begin position="363"/>
        <end position="382"/>
    </location>
</feature>
<evidence type="ECO:0000313" key="8">
    <source>
        <dbReference type="EMBL" id="SNX67926.1"/>
    </source>
</evidence>